<sequence length="69" mass="7595">MHGLRYIKKLRLFLIDQPGTESFKTTGSATQLLGAVKSHGGGDRDEEGDATLGDEKRKIYTGPNPLHNR</sequence>
<dbReference type="Proteomes" id="UP001162972">
    <property type="component" value="Chromosome 9"/>
</dbReference>
<reference evidence="2 3" key="1">
    <citation type="journal article" date="2023" name="Int. J. Mol. Sci.">
        <title>De Novo Assembly and Annotation of 11 Diverse Shrub Willow (Salix) Genomes Reveals Novel Gene Organization in Sex-Linked Regions.</title>
        <authorList>
            <person name="Hyden B."/>
            <person name="Feng K."/>
            <person name="Yates T.B."/>
            <person name="Jawdy S."/>
            <person name="Cereghino C."/>
            <person name="Smart L.B."/>
            <person name="Muchero W."/>
        </authorList>
    </citation>
    <scope>NUCLEOTIDE SEQUENCE [LARGE SCALE GENOMIC DNA]</scope>
    <source>
        <tissue evidence="2">Shoot tip</tissue>
    </source>
</reference>
<evidence type="ECO:0000313" key="2">
    <source>
        <dbReference type="EMBL" id="KAJ6409277.1"/>
    </source>
</evidence>
<evidence type="ECO:0000313" key="3">
    <source>
        <dbReference type="Proteomes" id="UP001162972"/>
    </source>
</evidence>
<name>A0AAD6JQC2_9ROSI</name>
<evidence type="ECO:0000256" key="1">
    <source>
        <dbReference type="SAM" id="MobiDB-lite"/>
    </source>
</evidence>
<accession>A0AAD6JQC2</accession>
<protein>
    <submittedName>
        <fullName evidence="2">Uncharacterized protein</fullName>
    </submittedName>
</protein>
<gene>
    <name evidence="2" type="ORF">OIU84_008886</name>
</gene>
<dbReference type="EMBL" id="JAPFFJ010000015">
    <property type="protein sequence ID" value="KAJ6409277.1"/>
    <property type="molecule type" value="Genomic_DNA"/>
</dbReference>
<dbReference type="AlphaFoldDB" id="A0AAD6JQC2"/>
<organism evidence="2 3">
    <name type="scientific">Salix udensis</name>
    <dbReference type="NCBI Taxonomy" id="889485"/>
    <lineage>
        <taxon>Eukaryota</taxon>
        <taxon>Viridiplantae</taxon>
        <taxon>Streptophyta</taxon>
        <taxon>Embryophyta</taxon>
        <taxon>Tracheophyta</taxon>
        <taxon>Spermatophyta</taxon>
        <taxon>Magnoliopsida</taxon>
        <taxon>eudicotyledons</taxon>
        <taxon>Gunneridae</taxon>
        <taxon>Pentapetalae</taxon>
        <taxon>rosids</taxon>
        <taxon>fabids</taxon>
        <taxon>Malpighiales</taxon>
        <taxon>Salicaceae</taxon>
        <taxon>Saliceae</taxon>
        <taxon>Salix</taxon>
    </lineage>
</organism>
<feature type="region of interest" description="Disordered" evidence="1">
    <location>
        <begin position="34"/>
        <end position="69"/>
    </location>
</feature>
<comment type="caution">
    <text evidence="2">The sequence shown here is derived from an EMBL/GenBank/DDBJ whole genome shotgun (WGS) entry which is preliminary data.</text>
</comment>
<proteinExistence type="predicted"/>
<keyword evidence="3" id="KW-1185">Reference proteome</keyword>